<feature type="domain" description="Thioredoxin" evidence="5">
    <location>
        <begin position="280"/>
        <end position="424"/>
    </location>
</feature>
<evidence type="ECO:0000256" key="4">
    <source>
        <dbReference type="ARBA" id="ARBA00023284"/>
    </source>
</evidence>
<gene>
    <name evidence="6" type="ORF">MACH07_30750</name>
</gene>
<evidence type="ECO:0000313" key="6">
    <source>
        <dbReference type="EMBL" id="BDW94243.1"/>
    </source>
</evidence>
<dbReference type="InterPro" id="IPR050553">
    <property type="entry name" value="Thioredoxin_ResA/DsbE_sf"/>
</dbReference>
<evidence type="ECO:0000256" key="1">
    <source>
        <dbReference type="ARBA" id="ARBA00004196"/>
    </source>
</evidence>
<accession>A0AA48HL12</accession>
<dbReference type="Gene3D" id="3.40.30.10">
    <property type="entry name" value="Glutaredoxin"/>
    <property type="match status" value="1"/>
</dbReference>
<comment type="subcellular location">
    <subcellularLocation>
        <location evidence="1">Cell envelope</location>
    </subcellularLocation>
</comment>
<dbReference type="PROSITE" id="PS51352">
    <property type="entry name" value="THIOREDOXIN_2"/>
    <property type="match status" value="1"/>
</dbReference>
<dbReference type="SUPFAM" id="SSF52833">
    <property type="entry name" value="Thioredoxin-like"/>
    <property type="match status" value="1"/>
</dbReference>
<dbReference type="PANTHER" id="PTHR42852:SF6">
    <property type="entry name" value="THIOL:DISULFIDE INTERCHANGE PROTEIN DSBE"/>
    <property type="match status" value="1"/>
</dbReference>
<evidence type="ECO:0000313" key="7">
    <source>
        <dbReference type="Proteomes" id="UP001330184"/>
    </source>
</evidence>
<proteinExistence type="predicted"/>
<organism evidence="6 7">
    <name type="scientific">Flagellimonas marinaquae</name>
    <dbReference type="NCBI Taxonomy" id="254955"/>
    <lineage>
        <taxon>Bacteria</taxon>
        <taxon>Pseudomonadati</taxon>
        <taxon>Bacteroidota</taxon>
        <taxon>Flavobacteriia</taxon>
        <taxon>Flavobacteriales</taxon>
        <taxon>Flavobacteriaceae</taxon>
        <taxon>Flagellimonas</taxon>
    </lineage>
</organism>
<evidence type="ECO:0000259" key="5">
    <source>
        <dbReference type="PROSITE" id="PS51352"/>
    </source>
</evidence>
<dbReference type="RefSeq" id="WP_338195457.1">
    <property type="nucleotide sequence ID" value="NZ_AP027268.1"/>
</dbReference>
<evidence type="ECO:0000256" key="3">
    <source>
        <dbReference type="ARBA" id="ARBA00023157"/>
    </source>
</evidence>
<keyword evidence="7" id="KW-1185">Reference proteome</keyword>
<keyword evidence="4" id="KW-0676">Redox-active center</keyword>
<reference evidence="6 7" key="1">
    <citation type="submission" date="2023-01" db="EMBL/GenBank/DDBJ databases">
        <title>Complete genome sequence of Muricauda aquimarina strain IFOP_LL357.</title>
        <authorList>
            <person name="Gajardo G."/>
            <person name="Ueki S."/>
            <person name="Maruyama F."/>
        </authorList>
    </citation>
    <scope>NUCLEOTIDE SEQUENCE [LARGE SCALE GENOMIC DNA]</scope>
    <source>
        <strain evidence="6 7">IFOP_LL357</strain>
    </source>
</reference>
<sequence>MNSSFSGQAIFRVRERVESKAELVTFMTMKNSLKLLILFLFALHSCSDTPWLSGSLHLENAEDWKPMIYVVHPEKFNDIAQSFVGKVLDSTEVNSDGSFQLGKLPDFQDKTVLMLVVQKRGEKYPNKLLNENPSTDNYFPLVYEPGTSLRVDAEMANFQSSFSIANPSPANAAMLELRDLRRDAYKYHFEKENSSNLTDEGLLEREKNLKAYQGKLIDFADTTAHLLPALMAIRWASPEGNFERIAEMVYAQSLKWSNLYPGHKWVQQFTVTVDKKNLPVLIGDSIPEIHLPMMDGTETSLRQLSKNKKLILLDVWASWCAPCRVENRNVLVPLWERYGSKDFMIVAYGLESSKKAWAKAIEKDGAYRWLHASHVQGDQSPVMEELRLKTIPANFLLDPEGKVLAKNLHGQDLVRFVDEYMVKK</sequence>
<dbReference type="EMBL" id="AP027268">
    <property type="protein sequence ID" value="BDW94243.1"/>
    <property type="molecule type" value="Genomic_DNA"/>
</dbReference>
<dbReference type="InterPro" id="IPR013766">
    <property type="entry name" value="Thioredoxin_domain"/>
</dbReference>
<name>A0AA48HL12_9FLAO</name>
<protein>
    <recommendedName>
        <fullName evidence="5">Thioredoxin domain-containing protein</fullName>
    </recommendedName>
</protein>
<dbReference type="InterPro" id="IPR036249">
    <property type="entry name" value="Thioredoxin-like_sf"/>
</dbReference>
<dbReference type="Pfam" id="PF08534">
    <property type="entry name" value="Redoxin"/>
    <property type="match status" value="1"/>
</dbReference>
<dbReference type="AlphaFoldDB" id="A0AA48HL12"/>
<dbReference type="PANTHER" id="PTHR42852">
    <property type="entry name" value="THIOL:DISULFIDE INTERCHANGE PROTEIN DSBE"/>
    <property type="match status" value="1"/>
</dbReference>
<dbReference type="GO" id="GO:0030313">
    <property type="term" value="C:cell envelope"/>
    <property type="evidence" value="ECO:0007669"/>
    <property type="project" value="UniProtKB-SubCell"/>
</dbReference>
<dbReference type="GO" id="GO:0017004">
    <property type="term" value="P:cytochrome complex assembly"/>
    <property type="evidence" value="ECO:0007669"/>
    <property type="project" value="UniProtKB-KW"/>
</dbReference>
<dbReference type="InterPro" id="IPR017937">
    <property type="entry name" value="Thioredoxin_CS"/>
</dbReference>
<keyword evidence="2" id="KW-0201">Cytochrome c-type biogenesis</keyword>
<dbReference type="InterPro" id="IPR013740">
    <property type="entry name" value="Redoxin"/>
</dbReference>
<dbReference type="Proteomes" id="UP001330184">
    <property type="component" value="Chromosome"/>
</dbReference>
<keyword evidence="3" id="KW-1015">Disulfide bond</keyword>
<dbReference type="CDD" id="cd02966">
    <property type="entry name" value="TlpA_like_family"/>
    <property type="match status" value="1"/>
</dbReference>
<dbReference type="PROSITE" id="PS00194">
    <property type="entry name" value="THIOREDOXIN_1"/>
    <property type="match status" value="1"/>
</dbReference>
<evidence type="ECO:0000256" key="2">
    <source>
        <dbReference type="ARBA" id="ARBA00022748"/>
    </source>
</evidence>